<name>A0AA41W7D1_9GAMM</name>
<evidence type="ECO:0000313" key="1">
    <source>
        <dbReference type="EMBL" id="MCM2680329.1"/>
    </source>
</evidence>
<reference evidence="1 2" key="1">
    <citation type="journal article" date="2013" name="Antonie Van Leeuwenhoek">
        <title>Echinimonas agarilytica gen. nov., sp. nov., a new gammaproteobacterium isolated from the sea urchin Strongylocentrotus intermedius.</title>
        <authorList>
            <person name="Nedashkovskaya O.I."/>
            <person name="Stenkova A.M."/>
            <person name="Zhukova N.V."/>
            <person name="Van Trappen S."/>
            <person name="Lee J.S."/>
            <person name="Kim S.B."/>
        </authorList>
    </citation>
    <scope>NUCLEOTIDE SEQUENCE [LARGE SCALE GENOMIC DNA]</scope>
    <source>
        <strain evidence="1 2">KMM 6351</strain>
    </source>
</reference>
<comment type="caution">
    <text evidence="1">The sequence shown here is derived from an EMBL/GenBank/DDBJ whole genome shotgun (WGS) entry which is preliminary data.</text>
</comment>
<proteinExistence type="predicted"/>
<keyword evidence="2" id="KW-1185">Reference proteome</keyword>
<dbReference type="InterPro" id="IPR010319">
    <property type="entry name" value="Transglutaminase-like_Cys_pept"/>
</dbReference>
<dbReference type="EMBL" id="JAMQGP010000005">
    <property type="protein sequence ID" value="MCM2680329.1"/>
    <property type="molecule type" value="Genomic_DNA"/>
</dbReference>
<dbReference type="AlphaFoldDB" id="A0AA41W7D1"/>
<dbReference type="RefSeq" id="WP_251261755.1">
    <property type="nucleotide sequence ID" value="NZ_JAMQGP010000005.1"/>
</dbReference>
<dbReference type="Pfam" id="PF06035">
    <property type="entry name" value="Peptidase_C93"/>
    <property type="match status" value="1"/>
</dbReference>
<accession>A0AA41W7D1</accession>
<dbReference type="PANTHER" id="PTHR39327:SF1">
    <property type="entry name" value="BLR5470 PROTEIN"/>
    <property type="match status" value="1"/>
</dbReference>
<protein>
    <submittedName>
        <fullName evidence="1">Transglutaminase-like cysteine peptidase</fullName>
    </submittedName>
</protein>
<organism evidence="1 2">
    <name type="scientific">Echinimonas agarilytica</name>
    <dbReference type="NCBI Taxonomy" id="1215918"/>
    <lineage>
        <taxon>Bacteria</taxon>
        <taxon>Pseudomonadati</taxon>
        <taxon>Pseudomonadota</taxon>
        <taxon>Gammaproteobacteria</taxon>
        <taxon>Alteromonadales</taxon>
        <taxon>Echinimonadaceae</taxon>
        <taxon>Echinimonas</taxon>
    </lineage>
</organism>
<dbReference type="PANTHER" id="PTHR39327">
    <property type="match status" value="1"/>
</dbReference>
<gene>
    <name evidence="1" type="ORF">NAF29_11695</name>
</gene>
<evidence type="ECO:0000313" key="2">
    <source>
        <dbReference type="Proteomes" id="UP001165393"/>
    </source>
</evidence>
<dbReference type="Gene3D" id="3.10.620.30">
    <property type="match status" value="1"/>
</dbReference>
<sequence>MPRAFSILILTWLSLCLAVGVYSANQELDFSKIIQTLNSKYGQDAATRGASWQKLIQKNLSSYEVVQLKAVNDYFNGFLFAEDSVVWKKNDYWATPVEFIGRGAGDCEDFTIAKYFTLLEMGFPQEKLRLMYVKAVRYNQHHMVLTYYHKRGAVPLVLDNIDPEIKPATERGDLIPIYSFDADYLWLAKARGEGQLVGGSERLSLWKDLRQRLSEFVKQGADLTVSADKETP</sequence>
<dbReference type="Proteomes" id="UP001165393">
    <property type="component" value="Unassembled WGS sequence"/>
</dbReference>